<evidence type="ECO:0000313" key="1">
    <source>
        <dbReference type="EMBL" id="MCY4728786.1"/>
    </source>
</evidence>
<gene>
    <name evidence="1" type="ORF">NYO98_21070</name>
</gene>
<name>A0ABT4CK74_9ACTN</name>
<accession>A0ABT4CK74</accession>
<dbReference type="RefSeq" id="WP_268113852.1">
    <property type="nucleotide sequence ID" value="NZ_JAPPUX010000007.1"/>
</dbReference>
<organism evidence="1 2">
    <name type="scientific">Nocardioides pini</name>
    <dbReference type="NCBI Taxonomy" id="2975053"/>
    <lineage>
        <taxon>Bacteria</taxon>
        <taxon>Bacillati</taxon>
        <taxon>Actinomycetota</taxon>
        <taxon>Actinomycetes</taxon>
        <taxon>Propionibacteriales</taxon>
        <taxon>Nocardioidaceae</taxon>
        <taxon>Nocardioides</taxon>
    </lineage>
</organism>
<reference evidence="1" key="1">
    <citation type="submission" date="2022-08" db="EMBL/GenBank/DDBJ databases">
        <title>Genome sequencing of Nocardioides sp. STR2.</title>
        <authorList>
            <person name="So Y."/>
        </authorList>
    </citation>
    <scope>NUCLEOTIDE SEQUENCE</scope>
    <source>
        <strain evidence="1">STR2</strain>
    </source>
</reference>
<dbReference type="EMBL" id="JAPPUX010000007">
    <property type="protein sequence ID" value="MCY4728786.1"/>
    <property type="molecule type" value="Genomic_DNA"/>
</dbReference>
<dbReference type="Pfam" id="PF20555">
    <property type="entry name" value="DUF6767"/>
    <property type="match status" value="1"/>
</dbReference>
<evidence type="ECO:0000313" key="2">
    <source>
        <dbReference type="Proteomes" id="UP001074726"/>
    </source>
</evidence>
<protein>
    <submittedName>
        <fullName evidence="1">Uncharacterized protein</fullName>
    </submittedName>
</protein>
<keyword evidence="2" id="KW-1185">Reference proteome</keyword>
<comment type="caution">
    <text evidence="1">The sequence shown here is derived from an EMBL/GenBank/DDBJ whole genome shotgun (WGS) entry which is preliminary data.</text>
</comment>
<dbReference type="InterPro" id="IPR046658">
    <property type="entry name" value="DUF6767"/>
</dbReference>
<dbReference type="Proteomes" id="UP001074726">
    <property type="component" value="Unassembled WGS sequence"/>
</dbReference>
<sequence>MAYVDARCPLRPGDMCSLCVPGATGPADCPTVAEVMRDPVLRERLAELRREAAGTTKARPVASR</sequence>
<proteinExistence type="predicted"/>